<accession>A0ABX0IQW9</accession>
<dbReference type="Proteomes" id="UP000817854">
    <property type="component" value="Unassembled WGS sequence"/>
</dbReference>
<keyword evidence="2" id="KW-0472">Membrane</keyword>
<dbReference type="SUPFAM" id="SSF48452">
    <property type="entry name" value="TPR-like"/>
    <property type="match status" value="1"/>
</dbReference>
<gene>
    <name evidence="3" type="ORF">FIA58_007230</name>
</gene>
<dbReference type="Gene3D" id="1.25.40.10">
    <property type="entry name" value="Tetratricopeptide repeat domain"/>
    <property type="match status" value="1"/>
</dbReference>
<dbReference type="Pfam" id="PF00515">
    <property type="entry name" value="TPR_1"/>
    <property type="match status" value="1"/>
</dbReference>
<name>A0ABX0IQW9_9FLAO</name>
<dbReference type="RefSeq" id="WP_140961655.1">
    <property type="nucleotide sequence ID" value="NZ_VEVQ02000004.1"/>
</dbReference>
<dbReference type="EMBL" id="VEVQ02000004">
    <property type="protein sequence ID" value="NHN25465.1"/>
    <property type="molecule type" value="Genomic_DNA"/>
</dbReference>
<proteinExistence type="predicted"/>
<dbReference type="InterPro" id="IPR019734">
    <property type="entry name" value="TPR_rpt"/>
</dbReference>
<dbReference type="Pfam" id="PF06347">
    <property type="entry name" value="SH3_4"/>
    <property type="match status" value="1"/>
</dbReference>
<reference evidence="3" key="2">
    <citation type="submission" date="2020-02" db="EMBL/GenBank/DDBJ databases">
        <title>Flavobacterium profundi sp. nov., isolated from a deep-sea seamount.</title>
        <authorList>
            <person name="Zhang D.-C."/>
        </authorList>
    </citation>
    <scope>NUCLEOTIDE SEQUENCE</scope>
    <source>
        <strain evidence="3">EC11</strain>
    </source>
</reference>
<evidence type="ECO:0000256" key="2">
    <source>
        <dbReference type="SAM" id="Phobius"/>
    </source>
</evidence>
<evidence type="ECO:0000313" key="4">
    <source>
        <dbReference type="Proteomes" id="UP000817854"/>
    </source>
</evidence>
<dbReference type="PROSITE" id="PS50005">
    <property type="entry name" value="TPR"/>
    <property type="match status" value="1"/>
</dbReference>
<feature type="transmembrane region" description="Helical" evidence="2">
    <location>
        <begin position="160"/>
        <end position="182"/>
    </location>
</feature>
<dbReference type="InterPro" id="IPR010466">
    <property type="entry name" value="DUF1058"/>
</dbReference>
<organism evidence="3 4">
    <name type="scientific">Flavobacterium jejuense</name>
    <dbReference type="NCBI Taxonomy" id="1544455"/>
    <lineage>
        <taxon>Bacteria</taxon>
        <taxon>Pseudomonadati</taxon>
        <taxon>Bacteroidota</taxon>
        <taxon>Flavobacteriia</taxon>
        <taxon>Flavobacteriales</taxon>
        <taxon>Flavobacteriaceae</taxon>
        <taxon>Flavobacterium</taxon>
    </lineage>
</organism>
<evidence type="ECO:0000256" key="1">
    <source>
        <dbReference type="PROSITE-ProRule" id="PRU00339"/>
    </source>
</evidence>
<evidence type="ECO:0000313" key="3">
    <source>
        <dbReference type="EMBL" id="NHN25465.1"/>
    </source>
</evidence>
<sequence>MKKLIYIVVLITNFIFAQENAKKQFDSANELYRKEQYTQAIDKYESILSKDKLESAELYFNLGNCYYKLGKIAPSIYNFEKAALLNPDDQAIKTNLSFAQKRTIDDIKVMPKVGFSNFLNKTTAVFSYDIWAWIAVGLSTMVLLFFIGYYFSSTTILKRIFFLGMFVLIGFIVISISCAFLQKQLERNVRPAIVFEELVNVKTEPKTSSENAFMLHEGTKVFVKETLDNWKRIELTDKSEGWIKKEAIKELKE</sequence>
<feature type="transmembrane region" description="Helical" evidence="2">
    <location>
        <begin position="130"/>
        <end position="151"/>
    </location>
</feature>
<keyword evidence="2" id="KW-0812">Transmembrane</keyword>
<reference evidence="3" key="1">
    <citation type="submission" date="2019-05" db="EMBL/GenBank/DDBJ databases">
        <authorList>
            <person name="Lianzixin W."/>
        </authorList>
    </citation>
    <scope>NUCLEOTIDE SEQUENCE</scope>
    <source>
        <strain evidence="3">EC11</strain>
    </source>
</reference>
<dbReference type="SMART" id="SM00028">
    <property type="entry name" value="TPR"/>
    <property type="match status" value="2"/>
</dbReference>
<dbReference type="PROSITE" id="PS50293">
    <property type="entry name" value="TPR_REGION"/>
    <property type="match status" value="1"/>
</dbReference>
<feature type="repeat" description="TPR" evidence="1">
    <location>
        <begin position="56"/>
        <end position="89"/>
    </location>
</feature>
<keyword evidence="2" id="KW-1133">Transmembrane helix</keyword>
<dbReference type="Gene3D" id="2.30.30.40">
    <property type="entry name" value="SH3 Domains"/>
    <property type="match status" value="1"/>
</dbReference>
<keyword evidence="4" id="KW-1185">Reference proteome</keyword>
<comment type="caution">
    <text evidence="3">The sequence shown here is derived from an EMBL/GenBank/DDBJ whole genome shotgun (WGS) entry which is preliminary data.</text>
</comment>
<dbReference type="InterPro" id="IPR011990">
    <property type="entry name" value="TPR-like_helical_dom_sf"/>
</dbReference>
<protein>
    <submittedName>
        <fullName evidence="3">Tetratricopeptide repeat protein</fullName>
    </submittedName>
</protein>
<keyword evidence="1" id="KW-0802">TPR repeat</keyword>